<dbReference type="PATRIC" id="fig|1697052.3.peg.1069"/>
<dbReference type="InterPro" id="IPR013785">
    <property type="entry name" value="Aldolase_TIM"/>
</dbReference>
<dbReference type="Proteomes" id="UP001173465">
    <property type="component" value="Unassembled WGS sequence"/>
</dbReference>
<feature type="active site" description="Electrophile" evidence="13">
    <location>
        <position position="96"/>
    </location>
</feature>
<dbReference type="InterPro" id="IPR035990">
    <property type="entry name" value="TIM_sf"/>
</dbReference>
<reference evidence="16" key="3">
    <citation type="journal article" date="2022" name="Sci. Total Environ.">
        <title>Prevalence, transmission, and molecular epidemiology of tet(X)-positive bacteria among humans, animals, and environmental niches in China: An epidemiological, and genomic-based study.</title>
        <authorList>
            <person name="Dong N."/>
            <person name="Zeng Y."/>
            <person name="Cai C."/>
            <person name="Sun C."/>
            <person name="Lu J."/>
            <person name="Liu C."/>
            <person name="Zhou H."/>
            <person name="Sun Q."/>
            <person name="Shu L."/>
            <person name="Wang H."/>
            <person name="Wang Y."/>
            <person name="Wang S."/>
            <person name="Wu C."/>
            <person name="Chan E.W."/>
            <person name="Chen G."/>
            <person name="Shen Z."/>
            <person name="Chen S."/>
            <person name="Zhang R."/>
        </authorList>
    </citation>
    <scope>NUCLEOTIDE SEQUENCE</scope>
    <source>
        <strain evidence="16">DF46-2-2</strain>
    </source>
</reference>
<dbReference type="PROSITE" id="PS00171">
    <property type="entry name" value="TIM_1"/>
    <property type="match status" value="1"/>
</dbReference>
<dbReference type="FunFam" id="3.20.20.70:FF:000020">
    <property type="entry name" value="Triosephosphate isomerase"/>
    <property type="match status" value="1"/>
</dbReference>
<dbReference type="GO" id="GO:0046166">
    <property type="term" value="P:glyceraldehyde-3-phosphate biosynthetic process"/>
    <property type="evidence" value="ECO:0007669"/>
    <property type="project" value="TreeGrafter"/>
</dbReference>
<evidence type="ECO:0000256" key="6">
    <source>
        <dbReference type="ARBA" id="ARBA00011940"/>
    </source>
</evidence>
<keyword evidence="11 13" id="KW-0413">Isomerase</keyword>
<dbReference type="AlphaFoldDB" id="A0A0K1XFX4"/>
<accession>A0A0K1XFX4</accession>
<dbReference type="GO" id="GO:0006096">
    <property type="term" value="P:glycolytic process"/>
    <property type="evidence" value="ECO:0007669"/>
    <property type="project" value="UniProtKB-UniRule"/>
</dbReference>
<dbReference type="EMBL" id="CP012365">
    <property type="protein sequence ID" value="AKX60067.1"/>
    <property type="molecule type" value="Genomic_DNA"/>
</dbReference>
<comment type="pathway">
    <text evidence="2 13 14">Carbohydrate biosynthesis; gluconeogenesis.</text>
</comment>
<evidence type="ECO:0000256" key="12">
    <source>
        <dbReference type="ARBA" id="ARBA00055680"/>
    </source>
</evidence>
<dbReference type="GO" id="GO:0004807">
    <property type="term" value="F:triose-phosphate isomerase activity"/>
    <property type="evidence" value="ECO:0007669"/>
    <property type="project" value="UniProtKB-UniRule"/>
</dbReference>
<keyword evidence="10 13" id="KW-0324">Glycolysis</keyword>
<evidence type="ECO:0000256" key="3">
    <source>
        <dbReference type="ARBA" id="ARBA00004939"/>
    </source>
</evidence>
<comment type="similarity">
    <text evidence="4 13 14">Belongs to the triosephosphate isomerase family.</text>
</comment>
<reference evidence="15 17" key="1">
    <citation type="journal article" date="2015" name="Genome Announc.">
        <title>Genome Sequences of Oblitimonas alkaliphila gen. nov. sp. nov. (Proposed), a Novel Bacterium of the Pseudomonadaceae Family.</title>
        <authorList>
            <person name="Lauer A.C."/>
            <person name="Nicholson A.C."/>
            <person name="Humrighouse B.W."/>
            <person name="Emery B."/>
            <person name="Drobish A."/>
            <person name="Juieng P."/>
            <person name="Loparev V."/>
            <person name="McQuiston J.R."/>
        </authorList>
    </citation>
    <scope>NUCLEOTIDE SEQUENCE [LARGE SCALE GENOMIC DNA]</scope>
    <source>
        <strain evidence="15 17">E5571</strain>
    </source>
</reference>
<dbReference type="InterPro" id="IPR000652">
    <property type="entry name" value="Triosephosphate_isomerase"/>
</dbReference>
<keyword evidence="8 13" id="KW-0312">Gluconeogenesis</keyword>
<dbReference type="GO" id="GO:0005829">
    <property type="term" value="C:cytosol"/>
    <property type="evidence" value="ECO:0007669"/>
    <property type="project" value="TreeGrafter"/>
</dbReference>
<dbReference type="PROSITE" id="PS51440">
    <property type="entry name" value="TIM_2"/>
    <property type="match status" value="1"/>
</dbReference>
<dbReference type="NCBIfam" id="TIGR00419">
    <property type="entry name" value="tim"/>
    <property type="match status" value="1"/>
</dbReference>
<comment type="subunit">
    <text evidence="5 13 14">Homodimer.</text>
</comment>
<dbReference type="InterPro" id="IPR022896">
    <property type="entry name" value="TrioseP_Isoase_bac/euk"/>
</dbReference>
<comment type="catalytic activity">
    <reaction evidence="1 13 14">
        <text>D-glyceraldehyde 3-phosphate = dihydroxyacetone phosphate</text>
        <dbReference type="Rhea" id="RHEA:18585"/>
        <dbReference type="ChEBI" id="CHEBI:57642"/>
        <dbReference type="ChEBI" id="CHEBI:59776"/>
        <dbReference type="EC" id="5.3.1.1"/>
    </reaction>
</comment>
<evidence type="ECO:0000256" key="2">
    <source>
        <dbReference type="ARBA" id="ARBA00004742"/>
    </source>
</evidence>
<feature type="active site" description="Proton acceptor" evidence="13">
    <location>
        <position position="168"/>
    </location>
</feature>
<dbReference type="PANTHER" id="PTHR21139">
    <property type="entry name" value="TRIOSEPHOSPHATE ISOMERASE"/>
    <property type="match status" value="1"/>
</dbReference>
<evidence type="ECO:0000313" key="15">
    <source>
        <dbReference type="EMBL" id="AKX60067.1"/>
    </source>
</evidence>
<evidence type="ECO:0000313" key="16">
    <source>
        <dbReference type="EMBL" id="MDM1695354.1"/>
    </source>
</evidence>
<dbReference type="InterPro" id="IPR020861">
    <property type="entry name" value="Triosephosphate_isomerase_AS"/>
</dbReference>
<dbReference type="EC" id="5.3.1.1" evidence="6 13"/>
<feature type="binding site" evidence="13">
    <location>
        <position position="213"/>
    </location>
    <ligand>
        <name>substrate</name>
    </ligand>
</feature>
<dbReference type="UniPathway" id="UPA00138"/>
<sequence>MRRKLVAGNWKMFGEQARVNALVAELAAQDFSQAAVDVAIIPGFINLQSVQQQLADTGIELGAQDCAEQLEYGALTGEVSALQLAELGCRYVLVGHSERRALQSESDQVICRKFIAAQKAGLIPILCLGETLAQREAGLATATVCEQLEAVMEQVGVDAFEQAVIAYEPVWAIGTGLTATPEQAQEIHQQIRQRVAEECSDVAAQVQILYGGSVKAANAAELFAMADIDGGLVGGASLDAKEFSAIVSALGN</sequence>
<evidence type="ECO:0000313" key="17">
    <source>
        <dbReference type="Proteomes" id="UP000063953"/>
    </source>
</evidence>
<name>A0A0K1XFX4_9GAMM</name>
<protein>
    <recommendedName>
        <fullName evidence="7 13">Triosephosphate isomerase</fullName>
        <shortName evidence="13">TIM</shortName>
        <shortName evidence="13">TPI</shortName>
        <ecNumber evidence="6 13">5.3.1.1</ecNumber>
    </recommendedName>
    <alternativeName>
        <fullName evidence="13">Triose-phosphate isomerase</fullName>
    </alternativeName>
</protein>
<dbReference type="CDD" id="cd00311">
    <property type="entry name" value="TIM"/>
    <property type="match status" value="1"/>
</dbReference>
<keyword evidence="9 13" id="KW-0963">Cytoplasm</keyword>
<dbReference type="GO" id="GO:0006094">
    <property type="term" value="P:gluconeogenesis"/>
    <property type="evidence" value="ECO:0007669"/>
    <property type="project" value="UniProtKB-UniRule"/>
</dbReference>
<dbReference type="RefSeq" id="WP_053101361.1">
    <property type="nucleotide sequence ID" value="NZ_CP012359.1"/>
</dbReference>
<dbReference type="Gene3D" id="3.20.20.70">
    <property type="entry name" value="Aldolase class I"/>
    <property type="match status" value="1"/>
</dbReference>
<dbReference type="STRING" id="1697053.AKN87_11605"/>
<feature type="binding site" evidence="13">
    <location>
        <begin position="234"/>
        <end position="235"/>
    </location>
    <ligand>
        <name>substrate</name>
    </ligand>
</feature>
<evidence type="ECO:0000256" key="7">
    <source>
        <dbReference type="ARBA" id="ARBA00019397"/>
    </source>
</evidence>
<dbReference type="Pfam" id="PF00121">
    <property type="entry name" value="TIM"/>
    <property type="match status" value="1"/>
</dbReference>
<evidence type="ECO:0000256" key="9">
    <source>
        <dbReference type="ARBA" id="ARBA00022490"/>
    </source>
</evidence>
<proteinExistence type="inferred from homology"/>
<dbReference type="HAMAP" id="MF_00147_B">
    <property type="entry name" value="TIM_B"/>
    <property type="match status" value="1"/>
</dbReference>
<feature type="binding site" evidence="13">
    <location>
        <begin position="9"/>
        <end position="11"/>
    </location>
    <ligand>
        <name>substrate</name>
    </ligand>
</feature>
<evidence type="ECO:0000256" key="1">
    <source>
        <dbReference type="ARBA" id="ARBA00000474"/>
    </source>
</evidence>
<dbReference type="SUPFAM" id="SSF51351">
    <property type="entry name" value="Triosephosphate isomerase (TIM)"/>
    <property type="match status" value="1"/>
</dbReference>
<comment type="subcellular location">
    <subcellularLocation>
        <location evidence="13 14">Cytoplasm</location>
    </subcellularLocation>
</comment>
<keyword evidence="17" id="KW-1185">Reference proteome</keyword>
<reference evidence="16" key="2">
    <citation type="submission" date="2020-06" db="EMBL/GenBank/DDBJ databases">
        <authorList>
            <person name="Dong N."/>
        </authorList>
    </citation>
    <scope>NUCLEOTIDE SEQUENCE</scope>
    <source>
        <strain evidence="16">DF46-2-2</strain>
    </source>
</reference>
<evidence type="ECO:0000256" key="14">
    <source>
        <dbReference type="RuleBase" id="RU363013"/>
    </source>
</evidence>
<evidence type="ECO:0000256" key="10">
    <source>
        <dbReference type="ARBA" id="ARBA00023152"/>
    </source>
</evidence>
<evidence type="ECO:0000256" key="13">
    <source>
        <dbReference type="HAMAP-Rule" id="MF_00147"/>
    </source>
</evidence>
<evidence type="ECO:0000256" key="11">
    <source>
        <dbReference type="ARBA" id="ARBA00023235"/>
    </source>
</evidence>
<organism evidence="15 17">
    <name type="scientific">Thiopseudomonas alkaliphila</name>
    <dbReference type="NCBI Taxonomy" id="1697053"/>
    <lineage>
        <taxon>Bacteria</taxon>
        <taxon>Pseudomonadati</taxon>
        <taxon>Pseudomonadota</taxon>
        <taxon>Gammaproteobacteria</taxon>
        <taxon>Pseudomonadales</taxon>
        <taxon>Pseudomonadaceae</taxon>
        <taxon>Thiopseudomonas</taxon>
    </lineage>
</organism>
<evidence type="ECO:0000256" key="4">
    <source>
        <dbReference type="ARBA" id="ARBA00007422"/>
    </source>
</evidence>
<dbReference type="UniPathway" id="UPA00109">
    <property type="reaction ID" value="UER00189"/>
</dbReference>
<comment type="pathway">
    <text evidence="13 14">Carbohydrate degradation; glycolysis; D-glyceraldehyde 3-phosphate from glycerone phosphate: step 1/1.</text>
</comment>
<dbReference type="PANTHER" id="PTHR21139:SF42">
    <property type="entry name" value="TRIOSEPHOSPHATE ISOMERASE"/>
    <property type="match status" value="1"/>
</dbReference>
<feature type="binding site" evidence="13">
    <location>
        <position position="174"/>
    </location>
    <ligand>
        <name>substrate</name>
    </ligand>
</feature>
<dbReference type="GO" id="GO:0019563">
    <property type="term" value="P:glycerol catabolic process"/>
    <property type="evidence" value="ECO:0007669"/>
    <property type="project" value="TreeGrafter"/>
</dbReference>
<dbReference type="Proteomes" id="UP000063953">
    <property type="component" value="Chromosome"/>
</dbReference>
<comment type="pathway">
    <text evidence="3">Carbohydrate metabolism; erythritol degradation.</text>
</comment>
<evidence type="ECO:0000256" key="8">
    <source>
        <dbReference type="ARBA" id="ARBA00022432"/>
    </source>
</evidence>
<comment type="function">
    <text evidence="12 13">Involved in the gluconeogenesis. Catalyzes stereospecifically the conversion of dihydroxyacetone phosphate (DHAP) to D-glyceraldehyde-3-phosphate (G3P).</text>
</comment>
<gene>
    <name evidence="13" type="primary">tpiA</name>
    <name evidence="15" type="ORF">AKN88_09100</name>
    <name evidence="16" type="ORF">HX099_01535</name>
</gene>
<dbReference type="EMBL" id="JACANB010000001">
    <property type="protein sequence ID" value="MDM1695354.1"/>
    <property type="molecule type" value="Genomic_DNA"/>
</dbReference>
<evidence type="ECO:0000256" key="5">
    <source>
        <dbReference type="ARBA" id="ARBA00011738"/>
    </source>
</evidence>
<dbReference type="OrthoDB" id="9809429at2"/>